<proteinExistence type="predicted"/>
<organism evidence="2 3">
    <name type="scientific">Actinoplanes missouriensis (strain ATCC 14538 / DSM 43046 / CBS 188.64 / JCM 3121 / NBRC 102363 / NCIMB 12654 / NRRL B-3342 / UNCC 431)</name>
    <dbReference type="NCBI Taxonomy" id="512565"/>
    <lineage>
        <taxon>Bacteria</taxon>
        <taxon>Bacillati</taxon>
        <taxon>Actinomycetota</taxon>
        <taxon>Actinomycetes</taxon>
        <taxon>Micromonosporales</taxon>
        <taxon>Micromonosporaceae</taxon>
        <taxon>Actinoplanes</taxon>
    </lineage>
</organism>
<feature type="region of interest" description="Disordered" evidence="1">
    <location>
        <begin position="31"/>
        <end position="52"/>
    </location>
</feature>
<dbReference type="AlphaFoldDB" id="I0H2W7"/>
<protein>
    <submittedName>
        <fullName evidence="2">Uncharacterized protein</fullName>
    </submittedName>
</protein>
<gene>
    <name evidence="2" type="ordered locus">AMIS_21340</name>
</gene>
<dbReference type="PATRIC" id="fig|512565.3.peg.2132"/>
<dbReference type="Proteomes" id="UP000007882">
    <property type="component" value="Chromosome"/>
</dbReference>
<dbReference type="EMBL" id="AP012319">
    <property type="protein sequence ID" value="BAL87354.1"/>
    <property type="molecule type" value="Genomic_DNA"/>
</dbReference>
<keyword evidence="3" id="KW-1185">Reference proteome</keyword>
<dbReference type="HOGENOM" id="CLU_3075878_0_0_11"/>
<dbReference type="STRING" id="512565.AMIS_21340"/>
<dbReference type="KEGG" id="ams:AMIS_21340"/>
<reference evidence="2 3" key="1">
    <citation type="submission" date="2012-02" db="EMBL/GenBank/DDBJ databases">
        <title>Complete genome sequence of Actinoplanes missouriensis 431 (= NBRC 102363).</title>
        <authorList>
            <person name="Ohnishi Y."/>
            <person name="Ishikawa J."/>
            <person name="Sekine M."/>
            <person name="Hosoyama A."/>
            <person name="Harada T."/>
            <person name="Narita H."/>
            <person name="Hata T."/>
            <person name="Konno Y."/>
            <person name="Tutikane K."/>
            <person name="Fujita N."/>
            <person name="Horinouchi S."/>
            <person name="Hayakawa M."/>
        </authorList>
    </citation>
    <scope>NUCLEOTIDE SEQUENCE [LARGE SCALE GENOMIC DNA]</scope>
    <source>
        <strain evidence="3">ATCC 14538 / DSM 43046 / CBS 188.64 / JCM 3121 / NBRC 102363 / NCIMB 12654 / NRRL B-3342 / UNCC 431</strain>
    </source>
</reference>
<evidence type="ECO:0000256" key="1">
    <source>
        <dbReference type="SAM" id="MobiDB-lite"/>
    </source>
</evidence>
<accession>I0H2W7</accession>
<dbReference type="RefSeq" id="WP_014442249.1">
    <property type="nucleotide sequence ID" value="NC_017093.1"/>
</dbReference>
<name>I0H2W7_ACTM4</name>
<evidence type="ECO:0000313" key="2">
    <source>
        <dbReference type="EMBL" id="BAL87354.1"/>
    </source>
</evidence>
<sequence>MSDLTTDFDERDAAAEVAFLNGAFDLPAAATPDDLRDAYGDHDADYERDGAR</sequence>
<evidence type="ECO:0000313" key="3">
    <source>
        <dbReference type="Proteomes" id="UP000007882"/>
    </source>
</evidence>
<feature type="compositionally biased region" description="Basic and acidic residues" evidence="1">
    <location>
        <begin position="33"/>
        <end position="52"/>
    </location>
</feature>